<name>A0A1U7LNZ0_NEOID</name>
<dbReference type="PANTHER" id="PTHR15135">
    <property type="entry name" value="STAC"/>
    <property type="match status" value="1"/>
</dbReference>
<dbReference type="OrthoDB" id="6250593at2759"/>
<keyword evidence="8" id="KW-0472">Membrane</keyword>
<dbReference type="SUPFAM" id="SSF50044">
    <property type="entry name" value="SH3-domain"/>
    <property type="match status" value="1"/>
</dbReference>
<feature type="non-terminal residue" evidence="12">
    <location>
        <position position="142"/>
    </location>
</feature>
<evidence type="ECO:0000259" key="11">
    <source>
        <dbReference type="PROSITE" id="PS50002"/>
    </source>
</evidence>
<keyword evidence="7" id="KW-0479">Metal-binding</keyword>
<dbReference type="FunFam" id="2.30.30.40:FF:000072">
    <property type="entry name" value="Unconventional Myosin IB"/>
    <property type="match status" value="1"/>
</dbReference>
<dbReference type="SMART" id="SM00326">
    <property type="entry name" value="SH3"/>
    <property type="match status" value="1"/>
</dbReference>
<dbReference type="EMBL" id="LXFE01000906">
    <property type="protein sequence ID" value="OLL24241.1"/>
    <property type="molecule type" value="Genomic_DNA"/>
</dbReference>
<feature type="region of interest" description="Disordered" evidence="10">
    <location>
        <begin position="1"/>
        <end position="36"/>
    </location>
</feature>
<evidence type="ECO:0000313" key="13">
    <source>
        <dbReference type="Proteomes" id="UP000186594"/>
    </source>
</evidence>
<keyword evidence="13" id="KW-1185">Reference proteome</keyword>
<keyword evidence="5" id="KW-0963">Cytoplasm</keyword>
<evidence type="ECO:0000256" key="3">
    <source>
        <dbReference type="ARBA" id="ARBA00022443"/>
    </source>
</evidence>
<sequence>ASLQAKLDSQLGFSNEVKPSKQPSITATPTSSPAPPAYAGIAQAEAMYAYTATDQGDLALVPGDKITIIEYINSDWWKGSCNGREGIFPANYVLKLDSQKEKFGTPAPYGNPVYPQPAPVPQEEENKLGKYGKRCGCIAYGG</sequence>
<evidence type="ECO:0000256" key="2">
    <source>
        <dbReference type="ARBA" id="ARBA00004496"/>
    </source>
</evidence>
<evidence type="ECO:0000256" key="9">
    <source>
        <dbReference type="PROSITE-ProRule" id="PRU00192"/>
    </source>
</evidence>
<reference evidence="12 13" key="1">
    <citation type="submission" date="2016-04" db="EMBL/GenBank/DDBJ databases">
        <title>Evolutionary innovation and constraint leading to complex multicellularity in the Ascomycota.</title>
        <authorList>
            <person name="Cisse O."/>
            <person name="Nguyen A."/>
            <person name="Hewitt D.A."/>
            <person name="Jedd G."/>
            <person name="Stajich J.E."/>
        </authorList>
    </citation>
    <scope>NUCLEOTIDE SEQUENCE [LARGE SCALE GENOMIC DNA]</scope>
    <source>
        <strain evidence="12 13">DAH-3</strain>
    </source>
</reference>
<comment type="subcellular location">
    <subcellularLocation>
        <location evidence="1">Cell membrane</location>
    </subcellularLocation>
    <subcellularLocation>
        <location evidence="2">Cytoplasm</location>
    </subcellularLocation>
</comment>
<dbReference type="Pfam" id="PF00018">
    <property type="entry name" value="SH3_1"/>
    <property type="match status" value="1"/>
</dbReference>
<keyword evidence="7" id="KW-0863">Zinc-finger</keyword>
<organism evidence="12 13">
    <name type="scientific">Neolecta irregularis (strain DAH-3)</name>
    <dbReference type="NCBI Taxonomy" id="1198029"/>
    <lineage>
        <taxon>Eukaryota</taxon>
        <taxon>Fungi</taxon>
        <taxon>Dikarya</taxon>
        <taxon>Ascomycota</taxon>
        <taxon>Taphrinomycotina</taxon>
        <taxon>Neolectales</taxon>
        <taxon>Neolectaceae</taxon>
        <taxon>Neolecta</taxon>
    </lineage>
</organism>
<dbReference type="AlphaFoldDB" id="A0A1U7LNZ0"/>
<evidence type="ECO:0000256" key="7">
    <source>
        <dbReference type="ARBA" id="ARBA00022771"/>
    </source>
</evidence>
<dbReference type="Proteomes" id="UP000186594">
    <property type="component" value="Unassembled WGS sequence"/>
</dbReference>
<dbReference type="PRINTS" id="PR01887">
    <property type="entry name" value="SPECTRNALPHA"/>
</dbReference>
<dbReference type="InterPro" id="IPR036028">
    <property type="entry name" value="SH3-like_dom_sf"/>
</dbReference>
<dbReference type="GO" id="GO:0005886">
    <property type="term" value="C:plasma membrane"/>
    <property type="evidence" value="ECO:0007669"/>
    <property type="project" value="UniProtKB-SubCell"/>
</dbReference>
<dbReference type="OMA" id="DETCWDI"/>
<dbReference type="GO" id="GO:0008270">
    <property type="term" value="F:zinc ion binding"/>
    <property type="evidence" value="ECO:0007669"/>
    <property type="project" value="UniProtKB-KW"/>
</dbReference>
<evidence type="ECO:0000256" key="10">
    <source>
        <dbReference type="SAM" id="MobiDB-lite"/>
    </source>
</evidence>
<evidence type="ECO:0000256" key="5">
    <source>
        <dbReference type="ARBA" id="ARBA00022490"/>
    </source>
</evidence>
<dbReference type="STRING" id="1198029.A0A1U7LNZ0"/>
<evidence type="ECO:0000256" key="1">
    <source>
        <dbReference type="ARBA" id="ARBA00004236"/>
    </source>
</evidence>
<evidence type="ECO:0000256" key="6">
    <source>
        <dbReference type="ARBA" id="ARBA00022737"/>
    </source>
</evidence>
<gene>
    <name evidence="12" type="ORF">NEOLI_003948</name>
</gene>
<dbReference type="GO" id="GO:1903078">
    <property type="term" value="P:positive regulation of protein localization to plasma membrane"/>
    <property type="evidence" value="ECO:0007669"/>
    <property type="project" value="TreeGrafter"/>
</dbReference>
<feature type="non-terminal residue" evidence="12">
    <location>
        <position position="1"/>
    </location>
</feature>
<evidence type="ECO:0000256" key="8">
    <source>
        <dbReference type="ARBA" id="ARBA00023136"/>
    </source>
</evidence>
<dbReference type="InterPro" id="IPR039688">
    <property type="entry name" value="STAC1/2/3"/>
</dbReference>
<dbReference type="GO" id="GO:0005737">
    <property type="term" value="C:cytoplasm"/>
    <property type="evidence" value="ECO:0007669"/>
    <property type="project" value="UniProtKB-SubCell"/>
</dbReference>
<dbReference type="InterPro" id="IPR001452">
    <property type="entry name" value="SH3_domain"/>
</dbReference>
<proteinExistence type="predicted"/>
<keyword evidence="7" id="KW-0862">Zinc</keyword>
<dbReference type="PANTHER" id="PTHR15135:SF7">
    <property type="entry name" value="STAC-LIKE, ISOFORM J"/>
    <property type="match status" value="1"/>
</dbReference>
<accession>A0A1U7LNZ0</accession>
<comment type="caution">
    <text evidence="12">The sequence shown here is derived from an EMBL/GenBank/DDBJ whole genome shotgun (WGS) entry which is preliminary data.</text>
</comment>
<keyword evidence="4" id="KW-1003">Cell membrane</keyword>
<protein>
    <submittedName>
        <fullName evidence="12">[PSI+] inducibility protein 3</fullName>
    </submittedName>
</protein>
<feature type="domain" description="SH3" evidence="11">
    <location>
        <begin position="39"/>
        <end position="98"/>
    </location>
</feature>
<evidence type="ECO:0000256" key="4">
    <source>
        <dbReference type="ARBA" id="ARBA00022475"/>
    </source>
</evidence>
<keyword evidence="3 9" id="KW-0728">SH3 domain</keyword>
<dbReference type="PROSITE" id="PS50002">
    <property type="entry name" value="SH3"/>
    <property type="match status" value="1"/>
</dbReference>
<keyword evidence="6" id="KW-0677">Repeat</keyword>
<dbReference type="Gene3D" id="2.30.30.40">
    <property type="entry name" value="SH3 Domains"/>
    <property type="match status" value="1"/>
</dbReference>
<evidence type="ECO:0000313" key="12">
    <source>
        <dbReference type="EMBL" id="OLL24241.1"/>
    </source>
</evidence>
<dbReference type="PRINTS" id="PR00452">
    <property type="entry name" value="SH3DOMAIN"/>
</dbReference>